<keyword evidence="2" id="KW-0472">Membrane</keyword>
<accession>A0AAE0M2M0</accession>
<proteinExistence type="predicted"/>
<comment type="caution">
    <text evidence="3">The sequence shown here is derived from an EMBL/GenBank/DDBJ whole genome shotgun (WGS) entry which is preliminary data.</text>
</comment>
<feature type="region of interest" description="Disordered" evidence="1">
    <location>
        <begin position="107"/>
        <end position="133"/>
    </location>
</feature>
<feature type="transmembrane region" description="Helical" evidence="2">
    <location>
        <begin position="12"/>
        <end position="33"/>
    </location>
</feature>
<evidence type="ECO:0000256" key="1">
    <source>
        <dbReference type="SAM" id="MobiDB-lite"/>
    </source>
</evidence>
<feature type="transmembrane region" description="Helical" evidence="2">
    <location>
        <begin position="325"/>
        <end position="351"/>
    </location>
</feature>
<evidence type="ECO:0000313" key="3">
    <source>
        <dbReference type="EMBL" id="KAK3315664.1"/>
    </source>
</evidence>
<sequence>MSCTLSPSASAFSAILSAFIGSVINGLTSGWFIAFGTGWIAWFAIIRVLLSGLYMFYRTVTDSWGPGPKINDNENGDNPQGAAVPMGPQQGSSQHLIAEYNNASYLGSQQQQPQPPLLPSQYQPNHVHPPPSRTCGGLSAAVWPSAAIVRGHEQPPYTSRLWRDYLKQPTYRRMHQTDLDHSVTMLGWISWSYTAVIAPITQIIFVVANADRHDIGATKLVKGLTIAVSALPLCIDPRTRYADSLGRARYTINLLTSITCLLQGAFCAFLLGTGFADIKRARPSGFQPVFVPVIYVFFACFWAFASFSVLPMRDGGRKGAGKAHWAGYILDVGMGAFAGIFLASPAIVLYLNATSGGHSGSGMADLQEYLSCETRWWRAFAAVSP</sequence>
<keyword evidence="2" id="KW-0812">Transmembrane</keyword>
<reference evidence="3" key="2">
    <citation type="submission" date="2023-06" db="EMBL/GenBank/DDBJ databases">
        <authorList>
            <consortium name="Lawrence Berkeley National Laboratory"/>
            <person name="Haridas S."/>
            <person name="Hensen N."/>
            <person name="Bonometti L."/>
            <person name="Westerberg I."/>
            <person name="Brannstrom I.O."/>
            <person name="Guillou S."/>
            <person name="Cros-Aarteil S."/>
            <person name="Calhoun S."/>
            <person name="Kuo A."/>
            <person name="Mondo S."/>
            <person name="Pangilinan J."/>
            <person name="Riley R."/>
            <person name="Labutti K."/>
            <person name="Andreopoulos B."/>
            <person name="Lipzen A."/>
            <person name="Chen C."/>
            <person name="Yanf M."/>
            <person name="Daum C."/>
            <person name="Ng V."/>
            <person name="Clum A."/>
            <person name="Steindorff A."/>
            <person name="Ohm R."/>
            <person name="Martin F."/>
            <person name="Silar P."/>
            <person name="Natvig D."/>
            <person name="Lalanne C."/>
            <person name="Gautier V."/>
            <person name="Ament-Velasquez S.L."/>
            <person name="Kruys A."/>
            <person name="Hutchinson M.I."/>
            <person name="Powell A.J."/>
            <person name="Barry K."/>
            <person name="Miller A.N."/>
            <person name="Grigoriev I.V."/>
            <person name="Debuchy R."/>
            <person name="Gladieux P."/>
            <person name="Thoren M.H."/>
            <person name="Johannesson H."/>
        </authorList>
    </citation>
    <scope>NUCLEOTIDE SEQUENCE</scope>
    <source>
        <strain evidence="3">CBS 118394</strain>
    </source>
</reference>
<reference evidence="3" key="1">
    <citation type="journal article" date="2023" name="Mol. Phylogenet. Evol.">
        <title>Genome-scale phylogeny and comparative genomics of the fungal order Sordariales.</title>
        <authorList>
            <person name="Hensen N."/>
            <person name="Bonometti L."/>
            <person name="Westerberg I."/>
            <person name="Brannstrom I.O."/>
            <person name="Guillou S."/>
            <person name="Cros-Aarteil S."/>
            <person name="Calhoun S."/>
            <person name="Haridas S."/>
            <person name="Kuo A."/>
            <person name="Mondo S."/>
            <person name="Pangilinan J."/>
            <person name="Riley R."/>
            <person name="LaButti K."/>
            <person name="Andreopoulos B."/>
            <person name="Lipzen A."/>
            <person name="Chen C."/>
            <person name="Yan M."/>
            <person name="Daum C."/>
            <person name="Ng V."/>
            <person name="Clum A."/>
            <person name="Steindorff A."/>
            <person name="Ohm R.A."/>
            <person name="Martin F."/>
            <person name="Silar P."/>
            <person name="Natvig D.O."/>
            <person name="Lalanne C."/>
            <person name="Gautier V."/>
            <person name="Ament-Velasquez S.L."/>
            <person name="Kruys A."/>
            <person name="Hutchinson M.I."/>
            <person name="Powell A.J."/>
            <person name="Barry K."/>
            <person name="Miller A.N."/>
            <person name="Grigoriev I.V."/>
            <person name="Debuchy R."/>
            <person name="Gladieux P."/>
            <person name="Hiltunen Thoren M."/>
            <person name="Johannesson H."/>
        </authorList>
    </citation>
    <scope>NUCLEOTIDE SEQUENCE</scope>
    <source>
        <strain evidence="3">CBS 118394</strain>
    </source>
</reference>
<name>A0AAE0M2M0_9PEZI</name>
<feature type="transmembrane region" description="Helical" evidence="2">
    <location>
        <begin position="250"/>
        <end position="272"/>
    </location>
</feature>
<dbReference type="EMBL" id="JAUEDM010000006">
    <property type="protein sequence ID" value="KAK3315664.1"/>
    <property type="molecule type" value="Genomic_DNA"/>
</dbReference>
<keyword evidence="2" id="KW-1133">Transmembrane helix</keyword>
<organism evidence="3 4">
    <name type="scientific">Apodospora peruviana</name>
    <dbReference type="NCBI Taxonomy" id="516989"/>
    <lineage>
        <taxon>Eukaryota</taxon>
        <taxon>Fungi</taxon>
        <taxon>Dikarya</taxon>
        <taxon>Ascomycota</taxon>
        <taxon>Pezizomycotina</taxon>
        <taxon>Sordariomycetes</taxon>
        <taxon>Sordariomycetidae</taxon>
        <taxon>Sordariales</taxon>
        <taxon>Lasiosphaeriaceae</taxon>
        <taxon>Apodospora</taxon>
    </lineage>
</organism>
<gene>
    <name evidence="3" type="ORF">B0H66DRAFT_565720</name>
</gene>
<dbReference type="Proteomes" id="UP001283341">
    <property type="component" value="Unassembled WGS sequence"/>
</dbReference>
<keyword evidence="4" id="KW-1185">Reference proteome</keyword>
<feature type="transmembrane region" description="Helical" evidence="2">
    <location>
        <begin position="292"/>
        <end position="313"/>
    </location>
</feature>
<evidence type="ECO:0000256" key="2">
    <source>
        <dbReference type="SAM" id="Phobius"/>
    </source>
</evidence>
<protein>
    <submittedName>
        <fullName evidence="3">Uncharacterized protein</fullName>
    </submittedName>
</protein>
<feature type="region of interest" description="Disordered" evidence="1">
    <location>
        <begin position="66"/>
        <end position="90"/>
    </location>
</feature>
<dbReference type="AlphaFoldDB" id="A0AAE0M2M0"/>
<feature type="transmembrane region" description="Helical" evidence="2">
    <location>
        <begin position="39"/>
        <end position="57"/>
    </location>
</feature>
<evidence type="ECO:0000313" key="4">
    <source>
        <dbReference type="Proteomes" id="UP001283341"/>
    </source>
</evidence>